<dbReference type="PROSITE" id="PS50949">
    <property type="entry name" value="HTH_GNTR"/>
    <property type="match status" value="1"/>
</dbReference>
<evidence type="ECO:0000313" key="6">
    <source>
        <dbReference type="Proteomes" id="UP001354709"/>
    </source>
</evidence>
<dbReference type="SMART" id="SM00345">
    <property type="entry name" value="HTH_GNTR"/>
    <property type="match status" value="1"/>
</dbReference>
<dbReference type="Pfam" id="PF07729">
    <property type="entry name" value="FCD"/>
    <property type="match status" value="1"/>
</dbReference>
<evidence type="ECO:0000313" key="5">
    <source>
        <dbReference type="EMBL" id="MEE4598893.1"/>
    </source>
</evidence>
<evidence type="ECO:0000259" key="4">
    <source>
        <dbReference type="PROSITE" id="PS50949"/>
    </source>
</evidence>
<dbReference type="Pfam" id="PF00392">
    <property type="entry name" value="GntR"/>
    <property type="match status" value="1"/>
</dbReference>
<evidence type="ECO:0000256" key="2">
    <source>
        <dbReference type="ARBA" id="ARBA00023125"/>
    </source>
</evidence>
<dbReference type="RefSeq" id="WP_330816201.1">
    <property type="nucleotide sequence ID" value="NZ_JAZBJO010000058.1"/>
</dbReference>
<dbReference type="Gene3D" id="1.20.120.530">
    <property type="entry name" value="GntR ligand-binding domain-like"/>
    <property type="match status" value="1"/>
</dbReference>
<dbReference type="Proteomes" id="UP001354709">
    <property type="component" value="Unassembled WGS sequence"/>
</dbReference>
<keyword evidence="2" id="KW-0238">DNA-binding</keyword>
<dbReference type="SUPFAM" id="SSF46785">
    <property type="entry name" value="Winged helix' DNA-binding domain"/>
    <property type="match status" value="1"/>
</dbReference>
<dbReference type="CDD" id="cd07377">
    <property type="entry name" value="WHTH_GntR"/>
    <property type="match status" value="1"/>
</dbReference>
<protein>
    <submittedName>
        <fullName evidence="5">GntR family transcriptional regulator</fullName>
    </submittedName>
</protein>
<proteinExistence type="predicted"/>
<dbReference type="PANTHER" id="PTHR43537">
    <property type="entry name" value="TRANSCRIPTIONAL REGULATOR, GNTR FAMILY"/>
    <property type="match status" value="1"/>
</dbReference>
<dbReference type="InterPro" id="IPR036390">
    <property type="entry name" value="WH_DNA-bd_sf"/>
</dbReference>
<dbReference type="InterPro" id="IPR008920">
    <property type="entry name" value="TF_FadR/GntR_C"/>
</dbReference>
<feature type="domain" description="HTH gntR-type" evidence="4">
    <location>
        <begin position="5"/>
        <end position="72"/>
    </location>
</feature>
<name>A0ABU7QBY7_9ACTN</name>
<evidence type="ECO:0000256" key="3">
    <source>
        <dbReference type="ARBA" id="ARBA00023163"/>
    </source>
</evidence>
<dbReference type="EMBL" id="JAZBJO010000058">
    <property type="protein sequence ID" value="MEE4598893.1"/>
    <property type="molecule type" value="Genomic_DNA"/>
</dbReference>
<dbReference type="SMART" id="SM00895">
    <property type="entry name" value="FCD"/>
    <property type="match status" value="1"/>
</dbReference>
<evidence type="ECO:0000256" key="1">
    <source>
        <dbReference type="ARBA" id="ARBA00023015"/>
    </source>
</evidence>
<keyword evidence="1" id="KW-0805">Transcription regulation</keyword>
<keyword evidence="3" id="KW-0804">Transcription</keyword>
<organism evidence="5 6">
    <name type="scientific">Streptomyces asiaticus subsp. ignotus</name>
    <dbReference type="NCBI Taxonomy" id="3098222"/>
    <lineage>
        <taxon>Bacteria</taxon>
        <taxon>Bacillati</taxon>
        <taxon>Actinomycetota</taxon>
        <taxon>Actinomycetes</taxon>
        <taxon>Kitasatosporales</taxon>
        <taxon>Streptomycetaceae</taxon>
        <taxon>Streptomyces</taxon>
        <taxon>Streptomyces violaceusniger group</taxon>
    </lineage>
</organism>
<accession>A0ABU7QBY7</accession>
<dbReference type="Gene3D" id="1.10.10.10">
    <property type="entry name" value="Winged helix-like DNA-binding domain superfamily/Winged helix DNA-binding domain"/>
    <property type="match status" value="1"/>
</dbReference>
<reference evidence="5 6" key="1">
    <citation type="submission" date="2023-11" db="EMBL/GenBank/DDBJ databases">
        <title>30 novel species of actinomycetes from the DSMZ collection.</title>
        <authorList>
            <person name="Nouioui I."/>
        </authorList>
    </citation>
    <scope>NUCLEOTIDE SEQUENCE [LARGE SCALE GENOMIC DNA]</scope>
    <source>
        <strain evidence="5 6">DSM 41524</strain>
    </source>
</reference>
<dbReference type="InterPro" id="IPR011711">
    <property type="entry name" value="GntR_C"/>
</dbReference>
<gene>
    <name evidence="5" type="ORF">V2J94_44920</name>
</gene>
<dbReference type="InterPro" id="IPR000524">
    <property type="entry name" value="Tscrpt_reg_HTH_GntR"/>
</dbReference>
<sequence>MQTPGTITDFVTEEIRTRIVLGALKPGQKVPVYQLAEELGVSRVPLREAVRQLEAESLVDNLPRRGTVVRDLRVEDLQDSFEILQAIEPIAARRAAMAGHEEVARTMDHWLQEMRRLAERQVPEASKERLFAHREFHFALFGAAGNGVLPRHLRMLWYTCERYVLSSSPDPKRFDESAREHADLVETIRDGDPDAAAAVLGRHLEASLSSALRSLEARGVAVNP</sequence>
<dbReference type="InterPro" id="IPR036388">
    <property type="entry name" value="WH-like_DNA-bd_sf"/>
</dbReference>
<keyword evidence="6" id="KW-1185">Reference proteome</keyword>
<comment type="caution">
    <text evidence="5">The sequence shown here is derived from an EMBL/GenBank/DDBJ whole genome shotgun (WGS) entry which is preliminary data.</text>
</comment>
<dbReference type="PANTHER" id="PTHR43537:SF24">
    <property type="entry name" value="GLUCONATE OPERON TRANSCRIPTIONAL REPRESSOR"/>
    <property type="match status" value="1"/>
</dbReference>
<dbReference type="SUPFAM" id="SSF48008">
    <property type="entry name" value="GntR ligand-binding domain-like"/>
    <property type="match status" value="1"/>
</dbReference>